<proteinExistence type="predicted"/>
<sequence>MDAVKIGQLTNAEVYLNDNRCVGRFKSIDVPKLEYETVKHASLGMVAELEVPSRQLKSMKGKGDSQWLDPDVTALFSVPNRAVSLTLDGYTDIFGPDGLIIEQGFRCTWHLTMLVGSNDAGSIKFGNDFKGAFEYSALRFVERNSRNPIPTREVDVMAQINRANGIDVWPTY</sequence>
<evidence type="ECO:0000313" key="1">
    <source>
        <dbReference type="EMBL" id="TCO15224.1"/>
    </source>
</evidence>
<dbReference type="InterPro" id="IPR006498">
    <property type="entry name" value="Tail_tube"/>
</dbReference>
<accession>A0A4R2GWP5</accession>
<dbReference type="Pfam" id="PF04985">
    <property type="entry name" value="Phage_tube"/>
    <property type="match status" value="1"/>
</dbReference>
<dbReference type="Proteomes" id="UP000294881">
    <property type="component" value="Unassembled WGS sequence"/>
</dbReference>
<keyword evidence="2" id="KW-1185">Reference proteome</keyword>
<gene>
    <name evidence="1" type="ORF">EV666_102202</name>
</gene>
<comment type="caution">
    <text evidence="1">The sequence shown here is derived from an EMBL/GenBank/DDBJ whole genome shotgun (WGS) entry which is preliminary data.</text>
</comment>
<organism evidence="1 2">
    <name type="scientific">Camelimonas lactis</name>
    <dbReference type="NCBI Taxonomy" id="659006"/>
    <lineage>
        <taxon>Bacteria</taxon>
        <taxon>Pseudomonadati</taxon>
        <taxon>Pseudomonadota</taxon>
        <taxon>Alphaproteobacteria</taxon>
        <taxon>Hyphomicrobiales</taxon>
        <taxon>Chelatococcaceae</taxon>
        <taxon>Camelimonas</taxon>
    </lineage>
</organism>
<evidence type="ECO:0000313" key="2">
    <source>
        <dbReference type="Proteomes" id="UP000294881"/>
    </source>
</evidence>
<dbReference type="RefSeq" id="WP_132003404.1">
    <property type="nucleotide sequence ID" value="NZ_JBHUNN010000002.1"/>
</dbReference>
<reference evidence="1 2" key="1">
    <citation type="submission" date="2019-03" db="EMBL/GenBank/DDBJ databases">
        <title>Genomic Encyclopedia of Type Strains, Phase IV (KMG-IV): sequencing the most valuable type-strain genomes for metagenomic binning, comparative biology and taxonomic classification.</title>
        <authorList>
            <person name="Goeker M."/>
        </authorList>
    </citation>
    <scope>NUCLEOTIDE SEQUENCE [LARGE SCALE GENOMIC DNA]</scope>
    <source>
        <strain evidence="1 2">DSM 22958</strain>
    </source>
</reference>
<protein>
    <submittedName>
        <fullName evidence="1">Phage tail tube protein FII</fullName>
    </submittedName>
</protein>
<dbReference type="OrthoDB" id="7850449at2"/>
<dbReference type="AlphaFoldDB" id="A0A4R2GWP5"/>
<name>A0A4R2GWP5_9HYPH</name>
<dbReference type="EMBL" id="SLWL01000002">
    <property type="protein sequence ID" value="TCO15224.1"/>
    <property type="molecule type" value="Genomic_DNA"/>
</dbReference>